<keyword evidence="3" id="KW-0326">Glycosidase</keyword>
<dbReference type="SMART" id="SM00642">
    <property type="entry name" value="Aamy"/>
    <property type="match status" value="1"/>
</dbReference>
<name>A0A0E3JXY1_CLOSL</name>
<dbReference type="PANTHER" id="PTHR10357:SF210">
    <property type="entry name" value="MALTODEXTRIN GLUCOSIDASE"/>
    <property type="match status" value="1"/>
</dbReference>
<evidence type="ECO:0000259" key="4">
    <source>
        <dbReference type="SMART" id="SM00642"/>
    </source>
</evidence>
<evidence type="ECO:0000313" key="6">
    <source>
        <dbReference type="Proteomes" id="UP000033115"/>
    </source>
</evidence>
<comment type="similarity">
    <text evidence="1">Belongs to the glycosyl hydrolase 13 family.</text>
</comment>
<dbReference type="Gene3D" id="3.90.400.10">
    <property type="entry name" value="Oligo-1,6-glucosidase, Domain 2"/>
    <property type="match status" value="1"/>
</dbReference>
<evidence type="ECO:0000256" key="3">
    <source>
        <dbReference type="ARBA" id="ARBA00023295"/>
    </source>
</evidence>
<dbReference type="InterPro" id="IPR032091">
    <property type="entry name" value="Malt_amylase-like_C"/>
</dbReference>
<evidence type="ECO:0000256" key="1">
    <source>
        <dbReference type="ARBA" id="ARBA00008061"/>
    </source>
</evidence>
<dbReference type="Gene3D" id="3.20.20.80">
    <property type="entry name" value="Glycosidases"/>
    <property type="match status" value="1"/>
</dbReference>
<keyword evidence="2" id="KW-0378">Hydrolase</keyword>
<dbReference type="GO" id="GO:0016798">
    <property type="term" value="F:hydrolase activity, acting on glycosyl bonds"/>
    <property type="evidence" value="ECO:0007669"/>
    <property type="project" value="UniProtKB-KW"/>
</dbReference>
<gene>
    <name evidence="5" type="ORF">CSCA_1305</name>
</gene>
<dbReference type="InterPro" id="IPR045857">
    <property type="entry name" value="O16G_dom_2"/>
</dbReference>
<dbReference type="RefSeq" id="WP_029161268.1">
    <property type="nucleotide sequence ID" value="NZ_CP009933.1"/>
</dbReference>
<dbReference type="HOGENOM" id="CLU_006462_6_5_9"/>
<dbReference type="CDD" id="cd11353">
    <property type="entry name" value="AmyAc_euk_bac_CMD_like"/>
    <property type="match status" value="1"/>
</dbReference>
<evidence type="ECO:0000256" key="2">
    <source>
        <dbReference type="ARBA" id="ARBA00022801"/>
    </source>
</evidence>
<dbReference type="EMBL" id="CP009933">
    <property type="protein sequence ID" value="AKA68430.1"/>
    <property type="molecule type" value="Genomic_DNA"/>
</dbReference>
<organism evidence="5 6">
    <name type="scientific">Clostridium scatologenes</name>
    <dbReference type="NCBI Taxonomy" id="1548"/>
    <lineage>
        <taxon>Bacteria</taxon>
        <taxon>Bacillati</taxon>
        <taxon>Bacillota</taxon>
        <taxon>Clostridia</taxon>
        <taxon>Eubacteriales</taxon>
        <taxon>Clostridiaceae</taxon>
        <taxon>Clostridium</taxon>
    </lineage>
</organism>
<accession>A0A0E3JXY1</accession>
<reference evidence="5 6" key="1">
    <citation type="journal article" date="2015" name="J. Biotechnol.">
        <title>Complete genome sequence of a malodorant-producing acetogen, Clostridium scatologenes ATCC 25775(T).</title>
        <authorList>
            <person name="Zhu Z."/>
            <person name="Guo T."/>
            <person name="Zheng H."/>
            <person name="Song T."/>
            <person name="Ouyang P."/>
            <person name="Xie J."/>
        </authorList>
    </citation>
    <scope>NUCLEOTIDE SEQUENCE [LARGE SCALE GENOMIC DNA]</scope>
    <source>
        <strain evidence="5 6">ATCC 25775</strain>
    </source>
</reference>
<dbReference type="SUPFAM" id="SSF51445">
    <property type="entry name" value="(Trans)glycosidases"/>
    <property type="match status" value="1"/>
</dbReference>
<keyword evidence="6" id="KW-1185">Reference proteome</keyword>
<feature type="domain" description="Glycosyl hydrolase family 13 catalytic" evidence="4">
    <location>
        <begin position="12"/>
        <end position="361"/>
    </location>
</feature>
<proteinExistence type="inferred from homology"/>
<dbReference type="STRING" id="1548.CSCA_1305"/>
<dbReference type="Pfam" id="PF00128">
    <property type="entry name" value="Alpha-amylase"/>
    <property type="match status" value="1"/>
</dbReference>
<dbReference type="InterPro" id="IPR006047">
    <property type="entry name" value="GH13_cat_dom"/>
</dbReference>
<dbReference type="Gene3D" id="2.60.40.1180">
    <property type="entry name" value="Golgi alpha-mannosidase II"/>
    <property type="match status" value="1"/>
</dbReference>
<dbReference type="KEGG" id="csq:CSCA_1305"/>
<protein>
    <submittedName>
        <fullName evidence="5">Alpha amylase catalytic region</fullName>
    </submittedName>
</protein>
<dbReference type="GO" id="GO:0005975">
    <property type="term" value="P:carbohydrate metabolic process"/>
    <property type="evidence" value="ECO:0007669"/>
    <property type="project" value="InterPro"/>
</dbReference>
<dbReference type="Proteomes" id="UP000033115">
    <property type="component" value="Chromosome"/>
</dbReference>
<dbReference type="InterPro" id="IPR017853">
    <property type="entry name" value="GH"/>
</dbReference>
<dbReference type="PANTHER" id="PTHR10357">
    <property type="entry name" value="ALPHA-AMYLASE FAMILY MEMBER"/>
    <property type="match status" value="1"/>
</dbReference>
<sequence>MKSWVHESIFYHIYPLGFCEAPISNDSEIQIVNRIEKIKQWIPHMKSLGINAVYLGPVFESNTHGYDTTDYYKIDKRLGSNEDFKALCKSLHENGIRIVLDGVFNHVGRNFFAFKDIIKNDQNSKYRNWFSNINFSLESPYKDNFSYDTWEGHYELVKLNLKNPEVKEHLFKAVSYWIETFNIDGLRLDAANCLDINFLKELSVYCKNKKEDFWLMGEVIHGDYNIWANENMLDSITNYECYKGIYSSLNDKNYFEINYSLNREFGEHGIYKNLNLYNFIDNHDVTRISSILNNPNHIYLAYTMLFTMPGVPSVYYGSEYGIKGKKCGNSDLALRPSLYEIKNQTLNEKLFDLITQLSKIRTFSPSLKFGIYKEIVIKNEQIVFARIYNEETILVVLNLSDNQITSFKFNITNHGTYLLDLLENNKEYTLENGTITLDLEPYCKKILKIL</sequence>
<dbReference type="InterPro" id="IPR013780">
    <property type="entry name" value="Glyco_hydro_b"/>
</dbReference>
<dbReference type="SUPFAM" id="SSF51011">
    <property type="entry name" value="Glycosyl hydrolase domain"/>
    <property type="match status" value="1"/>
</dbReference>
<dbReference type="AlphaFoldDB" id="A0A0E3JXY1"/>
<dbReference type="Pfam" id="PF16657">
    <property type="entry name" value="Malt_amylase_C"/>
    <property type="match status" value="1"/>
</dbReference>
<evidence type="ECO:0000313" key="5">
    <source>
        <dbReference type="EMBL" id="AKA68430.1"/>
    </source>
</evidence>